<evidence type="ECO:0000313" key="1">
    <source>
        <dbReference type="EMBL" id="KAJ8003589.1"/>
    </source>
</evidence>
<evidence type="ECO:0000313" key="2">
    <source>
        <dbReference type="Proteomes" id="UP001157502"/>
    </source>
</evidence>
<keyword evidence="2" id="KW-1185">Reference proteome</keyword>
<comment type="caution">
    <text evidence="1">The sequence shown here is derived from an EMBL/GenBank/DDBJ whole genome shotgun (WGS) entry which is preliminary data.</text>
</comment>
<reference evidence="1" key="1">
    <citation type="submission" date="2021-05" db="EMBL/GenBank/DDBJ databases">
        <authorList>
            <person name="Pan Q."/>
            <person name="Jouanno E."/>
            <person name="Zahm M."/>
            <person name="Klopp C."/>
            <person name="Cabau C."/>
            <person name="Louis A."/>
            <person name="Berthelot C."/>
            <person name="Parey E."/>
            <person name="Roest Crollius H."/>
            <person name="Montfort J."/>
            <person name="Robinson-Rechavi M."/>
            <person name="Bouchez O."/>
            <person name="Lampietro C."/>
            <person name="Lopez Roques C."/>
            <person name="Donnadieu C."/>
            <person name="Postlethwait J."/>
            <person name="Bobe J."/>
            <person name="Dillon D."/>
            <person name="Chandos A."/>
            <person name="von Hippel F."/>
            <person name="Guiguen Y."/>
        </authorList>
    </citation>
    <scope>NUCLEOTIDE SEQUENCE</scope>
    <source>
        <strain evidence="1">YG-Jan2019</strain>
    </source>
</reference>
<protein>
    <submittedName>
        <fullName evidence="1">Uncharacterized protein</fullName>
    </submittedName>
</protein>
<sequence length="103" mass="12056">MAADVFYHFSLDFPSSIHVLNEDGGELIAARREDNISQFECSGECCHLLQEMQHKERVRRVGKRPRLYLCPLLLHRPMQLRYNLGGREGKIRQRAQHPNKTIK</sequence>
<organism evidence="1 2">
    <name type="scientific">Dallia pectoralis</name>
    <name type="common">Alaska blackfish</name>
    <dbReference type="NCBI Taxonomy" id="75939"/>
    <lineage>
        <taxon>Eukaryota</taxon>
        <taxon>Metazoa</taxon>
        <taxon>Chordata</taxon>
        <taxon>Craniata</taxon>
        <taxon>Vertebrata</taxon>
        <taxon>Euteleostomi</taxon>
        <taxon>Actinopterygii</taxon>
        <taxon>Neopterygii</taxon>
        <taxon>Teleostei</taxon>
        <taxon>Protacanthopterygii</taxon>
        <taxon>Esociformes</taxon>
        <taxon>Umbridae</taxon>
        <taxon>Dallia</taxon>
    </lineage>
</organism>
<dbReference type="EMBL" id="CM055739">
    <property type="protein sequence ID" value="KAJ8003589.1"/>
    <property type="molecule type" value="Genomic_DNA"/>
</dbReference>
<dbReference type="Proteomes" id="UP001157502">
    <property type="component" value="Chromosome 12"/>
</dbReference>
<accession>A0ACC2GIS6</accession>
<gene>
    <name evidence="1" type="ORF">DPEC_G00149910</name>
</gene>
<proteinExistence type="predicted"/>
<name>A0ACC2GIS6_DALPE</name>